<sequence>MWTGKRRAHILPGVRRILPWLVAAAAVAGTVYGLQSQGRLWWCSCGYLLPWSGEPASSDTSQHLSDPYSLTHVLHGFVFYGLLAPLAGSLALSWRLSLAVALEGVWEIVENSEYVIRRYREGTAALGYEGDAIVNSLGDMAACALGFVLAYHLGARRTLALFLVMEVVLIAWIRDSLLLNVLMLIYPVEAIRTWQMGL</sequence>
<feature type="transmembrane region" description="Helical" evidence="5">
    <location>
        <begin position="73"/>
        <end position="92"/>
    </location>
</feature>
<dbReference type="KEGG" id="rmar:GBA65_13130"/>
<gene>
    <name evidence="6" type="ORF">GBA65_13130</name>
</gene>
<evidence type="ECO:0000256" key="5">
    <source>
        <dbReference type="SAM" id="Phobius"/>
    </source>
</evidence>
<keyword evidence="7" id="KW-1185">Reference proteome</keyword>
<proteinExistence type="predicted"/>
<keyword evidence="3 5" id="KW-1133">Transmembrane helix</keyword>
<feature type="transmembrane region" description="Helical" evidence="5">
    <location>
        <begin position="132"/>
        <end position="153"/>
    </location>
</feature>
<keyword evidence="2 5" id="KW-0812">Transmembrane</keyword>
<keyword evidence="4 5" id="KW-0472">Membrane</keyword>
<organism evidence="6 7">
    <name type="scientific">Rubrobacter marinus</name>
    <dbReference type="NCBI Taxonomy" id="2653852"/>
    <lineage>
        <taxon>Bacteria</taxon>
        <taxon>Bacillati</taxon>
        <taxon>Actinomycetota</taxon>
        <taxon>Rubrobacteria</taxon>
        <taxon>Rubrobacterales</taxon>
        <taxon>Rubrobacteraceae</taxon>
        <taxon>Rubrobacter</taxon>
    </lineage>
</organism>
<evidence type="ECO:0000256" key="1">
    <source>
        <dbReference type="ARBA" id="ARBA00022475"/>
    </source>
</evidence>
<evidence type="ECO:0000313" key="6">
    <source>
        <dbReference type="EMBL" id="QIN79295.1"/>
    </source>
</evidence>
<dbReference type="Pfam" id="PF10755">
    <property type="entry name" value="DUF2585"/>
    <property type="match status" value="1"/>
</dbReference>
<evidence type="ECO:0000256" key="4">
    <source>
        <dbReference type="ARBA" id="ARBA00023136"/>
    </source>
</evidence>
<dbReference type="AlphaFoldDB" id="A0A6G8PYP5"/>
<evidence type="ECO:0000256" key="2">
    <source>
        <dbReference type="ARBA" id="ARBA00022692"/>
    </source>
</evidence>
<evidence type="ECO:0000313" key="7">
    <source>
        <dbReference type="Proteomes" id="UP000502706"/>
    </source>
</evidence>
<name>A0A6G8PYP5_9ACTN</name>
<evidence type="ECO:0000256" key="3">
    <source>
        <dbReference type="ARBA" id="ARBA00022989"/>
    </source>
</evidence>
<dbReference type="GO" id="GO:0005886">
    <property type="term" value="C:plasma membrane"/>
    <property type="evidence" value="ECO:0007669"/>
    <property type="project" value="InterPro"/>
</dbReference>
<dbReference type="InterPro" id="IPR019691">
    <property type="entry name" value="DUF2585"/>
</dbReference>
<accession>A0A6G8PYP5</accession>
<reference evidence="6 7" key="1">
    <citation type="submission" date="2019-10" db="EMBL/GenBank/DDBJ databases">
        <title>Rubrobacter sp nov SCSIO 52915 isolated from a deep-sea sediment in the South China Sea.</title>
        <authorList>
            <person name="Chen R.W."/>
        </authorList>
    </citation>
    <scope>NUCLEOTIDE SEQUENCE [LARGE SCALE GENOMIC DNA]</scope>
    <source>
        <strain evidence="6 7">SCSIO 52915</strain>
    </source>
</reference>
<dbReference type="EMBL" id="CP045121">
    <property type="protein sequence ID" value="QIN79295.1"/>
    <property type="molecule type" value="Genomic_DNA"/>
</dbReference>
<protein>
    <submittedName>
        <fullName evidence="6">DUF2585 family protein</fullName>
    </submittedName>
</protein>
<feature type="transmembrane region" description="Helical" evidence="5">
    <location>
        <begin position="159"/>
        <end position="186"/>
    </location>
</feature>
<keyword evidence="1" id="KW-1003">Cell membrane</keyword>
<dbReference type="Proteomes" id="UP000502706">
    <property type="component" value="Chromosome"/>
</dbReference>